<dbReference type="AlphaFoldDB" id="A0A096CQB2"/>
<accession>A0A096CQB2</accession>
<dbReference type="EMBL" id="JRNS01000372">
    <property type="protein sequence ID" value="KGF47524.1"/>
    <property type="molecule type" value="Genomic_DNA"/>
</dbReference>
<dbReference type="Proteomes" id="UP000029578">
    <property type="component" value="Unassembled WGS sequence"/>
</dbReference>
<protein>
    <submittedName>
        <fullName evidence="1">Uncharacterized protein</fullName>
    </submittedName>
</protein>
<evidence type="ECO:0000313" key="1">
    <source>
        <dbReference type="EMBL" id="KGF47524.1"/>
    </source>
</evidence>
<sequence>MSIEEYRQEILTLLLAKTNSKGEPRFEEAAAKELLNQLSDEELEEGILFNTPEDVAEILSEVGTL</sequence>
<name>A0A096CQB2_9BACT</name>
<evidence type="ECO:0000313" key="2">
    <source>
        <dbReference type="Proteomes" id="UP000029578"/>
    </source>
</evidence>
<gene>
    <name evidence="1" type="ORF">HMPREF0661_07225</name>
</gene>
<comment type="caution">
    <text evidence="1">The sequence shown here is derived from an EMBL/GenBank/DDBJ whole genome shotgun (WGS) entry which is preliminary data.</text>
</comment>
<organism evidence="1 2">
    <name type="scientific">Prevotella melaninogenica DNF00666</name>
    <dbReference type="NCBI Taxonomy" id="1401073"/>
    <lineage>
        <taxon>Bacteria</taxon>
        <taxon>Pseudomonadati</taxon>
        <taxon>Bacteroidota</taxon>
        <taxon>Bacteroidia</taxon>
        <taxon>Bacteroidales</taxon>
        <taxon>Prevotellaceae</taxon>
        <taxon>Prevotella</taxon>
    </lineage>
</organism>
<reference evidence="1 2" key="1">
    <citation type="submission" date="2014-07" db="EMBL/GenBank/DDBJ databases">
        <authorList>
            <person name="McCorrison J."/>
            <person name="Sanka R."/>
            <person name="Torralba M."/>
            <person name="Gillis M."/>
            <person name="Haft D.H."/>
            <person name="Methe B."/>
            <person name="Sutton G."/>
            <person name="Nelson K.E."/>
        </authorList>
    </citation>
    <scope>NUCLEOTIDE SEQUENCE [LARGE SCALE GENOMIC DNA]</scope>
    <source>
        <strain evidence="1 2">DNF00666</strain>
    </source>
</reference>
<proteinExistence type="predicted"/>
<dbReference type="RefSeq" id="WP_036865087.1">
    <property type="nucleotide sequence ID" value="NZ_JRNS01000372.1"/>
</dbReference>